<feature type="region of interest" description="Disordered" evidence="1">
    <location>
        <begin position="57"/>
        <end position="78"/>
    </location>
</feature>
<dbReference type="OrthoDB" id="2448708at2759"/>
<evidence type="ECO:0000256" key="1">
    <source>
        <dbReference type="SAM" id="MobiDB-lite"/>
    </source>
</evidence>
<comment type="caution">
    <text evidence="2">The sequence shown here is derived from an EMBL/GenBank/DDBJ whole genome shotgun (WGS) entry which is preliminary data.</text>
</comment>
<keyword evidence="3" id="KW-1185">Reference proteome</keyword>
<reference evidence="2" key="1">
    <citation type="journal article" date="2020" name="Fungal Divers.">
        <title>Resolving the Mortierellaceae phylogeny through synthesis of multi-gene phylogenetics and phylogenomics.</title>
        <authorList>
            <person name="Vandepol N."/>
            <person name="Liber J."/>
            <person name="Desiro A."/>
            <person name="Na H."/>
            <person name="Kennedy M."/>
            <person name="Barry K."/>
            <person name="Grigoriev I.V."/>
            <person name="Miller A.N."/>
            <person name="O'Donnell K."/>
            <person name="Stajich J.E."/>
            <person name="Bonito G."/>
        </authorList>
    </citation>
    <scope>NUCLEOTIDE SEQUENCE</scope>
    <source>
        <strain evidence="2">MES-2147</strain>
    </source>
</reference>
<accession>A0A9P6IWF5</accession>
<evidence type="ECO:0000313" key="2">
    <source>
        <dbReference type="EMBL" id="KAF9951038.1"/>
    </source>
</evidence>
<evidence type="ECO:0000313" key="3">
    <source>
        <dbReference type="Proteomes" id="UP000749646"/>
    </source>
</evidence>
<protein>
    <submittedName>
        <fullName evidence="2">Uncharacterized protein</fullName>
    </submittedName>
</protein>
<organism evidence="2 3">
    <name type="scientific">Modicella reniformis</name>
    <dbReference type="NCBI Taxonomy" id="1440133"/>
    <lineage>
        <taxon>Eukaryota</taxon>
        <taxon>Fungi</taxon>
        <taxon>Fungi incertae sedis</taxon>
        <taxon>Mucoromycota</taxon>
        <taxon>Mortierellomycotina</taxon>
        <taxon>Mortierellomycetes</taxon>
        <taxon>Mortierellales</taxon>
        <taxon>Mortierellaceae</taxon>
        <taxon>Modicella</taxon>
    </lineage>
</organism>
<dbReference type="AlphaFoldDB" id="A0A9P6IWF5"/>
<dbReference type="Proteomes" id="UP000749646">
    <property type="component" value="Unassembled WGS sequence"/>
</dbReference>
<proteinExistence type="predicted"/>
<gene>
    <name evidence="2" type="ORF">BGZ65_006229</name>
</gene>
<name>A0A9P6IWF5_9FUNG</name>
<dbReference type="EMBL" id="JAAAHW010007122">
    <property type="protein sequence ID" value="KAF9951038.1"/>
    <property type="molecule type" value="Genomic_DNA"/>
</dbReference>
<sequence length="305" mass="34683">MAMEDIRTNFNLSTNFTKSDLQEMLDKAVPMKSNLDCWKEEHQQHFVDVWNRGIKDARDKGSDETPDDDDAAAMVEEKKNTRNCTTTLRQILRPDLKDQYDNINTIAMHRQAALTDCIDELSALSHKAVLAVCEELMTIASGQIIEETTAPSTSFEITSVLPPNFELRSDVNTRLDVSPLSESLQDHLESVLEDPKTKDDIATLLTQPFLQYLYSCFLGPRRQTTMNTIEGETESDSKNKTTWARIVKMIKQDIDFQEPPQAPHGISNTVSEKIREYSTATGNLWGGQSFWIIFLEFSYDSTSRQ</sequence>